<proteinExistence type="predicted"/>
<comment type="caution">
    <text evidence="1">The sequence shown here is derived from an EMBL/GenBank/DDBJ whole genome shotgun (WGS) entry which is preliminary data.</text>
</comment>
<reference evidence="1 2" key="2">
    <citation type="journal article" date="2022" name="Mol. Ecol. Resour.">
        <title>The genomes of chicory, endive, great burdock and yacon provide insights into Asteraceae paleo-polyploidization history and plant inulin production.</title>
        <authorList>
            <person name="Fan W."/>
            <person name="Wang S."/>
            <person name="Wang H."/>
            <person name="Wang A."/>
            <person name="Jiang F."/>
            <person name="Liu H."/>
            <person name="Zhao H."/>
            <person name="Xu D."/>
            <person name="Zhang Y."/>
        </authorList>
    </citation>
    <scope>NUCLEOTIDE SEQUENCE [LARGE SCALE GENOMIC DNA]</scope>
    <source>
        <strain evidence="2">cv. Niubang</strain>
    </source>
</reference>
<evidence type="ECO:0000313" key="2">
    <source>
        <dbReference type="Proteomes" id="UP001055879"/>
    </source>
</evidence>
<sequence>MNPTVKMWVARLQSNLKVKKSRSIGGDSPELERENDPVNAKERMLGFFGQIRDDELGEEIETVTKMPIYDEFGEGNKQQWRFRKENKTNSEAVDERNQYSMKKIKRAAFDERNRSLIEGEKP</sequence>
<protein>
    <submittedName>
        <fullName evidence="1">Uncharacterized protein</fullName>
    </submittedName>
</protein>
<name>A0ACB9BA11_ARCLA</name>
<dbReference type="Proteomes" id="UP001055879">
    <property type="component" value="Linkage Group LG06"/>
</dbReference>
<reference evidence="2" key="1">
    <citation type="journal article" date="2022" name="Mol. Ecol. Resour.">
        <title>The genomes of chicory, endive, great burdock and yacon provide insights into Asteraceae palaeo-polyploidization history and plant inulin production.</title>
        <authorList>
            <person name="Fan W."/>
            <person name="Wang S."/>
            <person name="Wang H."/>
            <person name="Wang A."/>
            <person name="Jiang F."/>
            <person name="Liu H."/>
            <person name="Zhao H."/>
            <person name="Xu D."/>
            <person name="Zhang Y."/>
        </authorList>
    </citation>
    <scope>NUCLEOTIDE SEQUENCE [LARGE SCALE GENOMIC DNA]</scope>
    <source>
        <strain evidence="2">cv. Niubang</strain>
    </source>
</reference>
<keyword evidence="2" id="KW-1185">Reference proteome</keyword>
<evidence type="ECO:0000313" key="1">
    <source>
        <dbReference type="EMBL" id="KAI3718749.1"/>
    </source>
</evidence>
<dbReference type="EMBL" id="CM042052">
    <property type="protein sequence ID" value="KAI3718749.1"/>
    <property type="molecule type" value="Genomic_DNA"/>
</dbReference>
<organism evidence="1 2">
    <name type="scientific">Arctium lappa</name>
    <name type="common">Greater burdock</name>
    <name type="synonym">Lappa major</name>
    <dbReference type="NCBI Taxonomy" id="4217"/>
    <lineage>
        <taxon>Eukaryota</taxon>
        <taxon>Viridiplantae</taxon>
        <taxon>Streptophyta</taxon>
        <taxon>Embryophyta</taxon>
        <taxon>Tracheophyta</taxon>
        <taxon>Spermatophyta</taxon>
        <taxon>Magnoliopsida</taxon>
        <taxon>eudicotyledons</taxon>
        <taxon>Gunneridae</taxon>
        <taxon>Pentapetalae</taxon>
        <taxon>asterids</taxon>
        <taxon>campanulids</taxon>
        <taxon>Asterales</taxon>
        <taxon>Asteraceae</taxon>
        <taxon>Carduoideae</taxon>
        <taxon>Cardueae</taxon>
        <taxon>Arctiinae</taxon>
        <taxon>Arctium</taxon>
    </lineage>
</organism>
<accession>A0ACB9BA11</accession>
<gene>
    <name evidence="1" type="ORF">L6452_19632</name>
</gene>